<keyword evidence="1" id="KW-0732">Signal</keyword>
<dbReference type="InterPro" id="IPR007863">
    <property type="entry name" value="Peptidase_M16_C"/>
</dbReference>
<dbReference type="Proteomes" id="UP001319080">
    <property type="component" value="Unassembled WGS sequence"/>
</dbReference>
<gene>
    <name evidence="4" type="ORF">KK062_02215</name>
</gene>
<dbReference type="SUPFAM" id="SSF63411">
    <property type="entry name" value="LuxS/MPP-like metallohydrolase"/>
    <property type="match status" value="2"/>
</dbReference>
<dbReference type="PANTHER" id="PTHR11851:SF224">
    <property type="entry name" value="PROCESSING PROTEASE"/>
    <property type="match status" value="1"/>
</dbReference>
<evidence type="ECO:0000259" key="3">
    <source>
        <dbReference type="Pfam" id="PF05193"/>
    </source>
</evidence>
<accession>A0AAP2DT37</accession>
<dbReference type="InterPro" id="IPR011765">
    <property type="entry name" value="Pept_M16_N"/>
</dbReference>
<feature type="domain" description="Peptidase M16 N-terminal" evidence="2">
    <location>
        <begin position="59"/>
        <end position="193"/>
    </location>
</feature>
<dbReference type="InterPro" id="IPR011249">
    <property type="entry name" value="Metalloenz_LuxS/M16"/>
</dbReference>
<dbReference type="PANTHER" id="PTHR11851">
    <property type="entry name" value="METALLOPROTEASE"/>
    <property type="match status" value="1"/>
</dbReference>
<dbReference type="InterPro" id="IPR050361">
    <property type="entry name" value="MPP/UQCRC_Complex"/>
</dbReference>
<dbReference type="GO" id="GO:0046872">
    <property type="term" value="F:metal ion binding"/>
    <property type="evidence" value="ECO:0007669"/>
    <property type="project" value="InterPro"/>
</dbReference>
<name>A0AAP2DT37_9BACT</name>
<dbReference type="Pfam" id="PF00675">
    <property type="entry name" value="Peptidase_M16"/>
    <property type="match status" value="1"/>
</dbReference>
<feature type="chain" id="PRO_5042990313" evidence="1">
    <location>
        <begin position="23"/>
        <end position="464"/>
    </location>
</feature>
<evidence type="ECO:0000256" key="1">
    <source>
        <dbReference type="SAM" id="SignalP"/>
    </source>
</evidence>
<feature type="signal peptide" evidence="1">
    <location>
        <begin position="1"/>
        <end position="22"/>
    </location>
</feature>
<dbReference type="Pfam" id="PF05193">
    <property type="entry name" value="Peptidase_M16_C"/>
    <property type="match status" value="1"/>
</dbReference>
<reference evidence="4 5" key="1">
    <citation type="submission" date="2021-05" db="EMBL/GenBank/DDBJ databases">
        <title>A Polyphasic approach of four new species of the genus Ohtaekwangia: Ohtaekwangia histidinii sp. nov., Ohtaekwangia cretensis sp. nov., Ohtaekwangia indiensis sp. nov., Ohtaekwangia reichenbachii sp. nov. from diverse environment.</title>
        <authorList>
            <person name="Octaviana S."/>
        </authorList>
    </citation>
    <scope>NUCLEOTIDE SEQUENCE [LARGE SCALE GENOMIC DNA]</scope>
    <source>
        <strain evidence="4 5">PWU5</strain>
    </source>
</reference>
<dbReference type="AlphaFoldDB" id="A0AAP2DT37"/>
<evidence type="ECO:0000313" key="4">
    <source>
        <dbReference type="EMBL" id="MBT1707015.1"/>
    </source>
</evidence>
<feature type="domain" description="Peptidase M16 C-terminal" evidence="3">
    <location>
        <begin position="204"/>
        <end position="377"/>
    </location>
</feature>
<evidence type="ECO:0000259" key="2">
    <source>
        <dbReference type="Pfam" id="PF00675"/>
    </source>
</evidence>
<dbReference type="EMBL" id="JAHESE010000001">
    <property type="protein sequence ID" value="MBT1707015.1"/>
    <property type="molecule type" value="Genomic_DNA"/>
</dbReference>
<dbReference type="Gene3D" id="3.30.830.10">
    <property type="entry name" value="Metalloenzyme, LuxS/M16 peptidase-like"/>
    <property type="match status" value="2"/>
</dbReference>
<dbReference type="RefSeq" id="WP_254082593.1">
    <property type="nucleotide sequence ID" value="NZ_JAHESE010000001.1"/>
</dbReference>
<proteinExistence type="predicted"/>
<protein>
    <submittedName>
        <fullName evidence="4">Insulinase family protein</fullName>
    </submittedName>
</protein>
<keyword evidence="5" id="KW-1185">Reference proteome</keyword>
<evidence type="ECO:0000313" key="5">
    <source>
        <dbReference type="Proteomes" id="UP001319080"/>
    </source>
</evidence>
<organism evidence="4 5">
    <name type="scientific">Dawidia cretensis</name>
    <dbReference type="NCBI Taxonomy" id="2782350"/>
    <lineage>
        <taxon>Bacteria</taxon>
        <taxon>Pseudomonadati</taxon>
        <taxon>Bacteroidota</taxon>
        <taxon>Cytophagia</taxon>
        <taxon>Cytophagales</taxon>
        <taxon>Chryseotaleaceae</taxon>
        <taxon>Dawidia</taxon>
    </lineage>
</organism>
<comment type="caution">
    <text evidence="4">The sequence shown here is derived from an EMBL/GenBank/DDBJ whole genome shotgun (WGS) entry which is preliminary data.</text>
</comment>
<sequence>MRTSLSLYTLALTLLLTGTAFAQKQSPPAGSAPHDFKLPAKKVNTLPNGLRSTLVEYGVTPKVTVSVIIKTGNVHEGANEVWLADFTGKLINEGSTSLDAKALAKKVALMGGEVNVTTALNQTTLSGSVLSEYAPELIKVLADVAIHPAFPAKEVDRLKNDLKRGLSVQKSIPQSQAFERFGKTLYPDQPYGRYFPTEAMLDSYTLEKAKAFYDKNFGAQRTVVYVVGKFDEGAVTKAIDESFASWQKGPAVDYPVAKPAKNGPVEIIDRPGAPQTTVMLGLPVIDPSQPDYLALQVTNTLLGGSFISRITSNIREDKGYTYSPYASMNANVKAAYWAERADVTTEHTGASLQEISKEIKRLQTEPVDKKELEGIQNFEAGNFVLQNSTPNGIINQLNFIDLHGLNDDYLNNRVKNIYAVTPEKIQGLAKEYFKYENMTLVLVGDKKQLDKQMKSHEDALKKSR</sequence>